<dbReference type="SUPFAM" id="SSF51182">
    <property type="entry name" value="RmlC-like cupins"/>
    <property type="match status" value="1"/>
</dbReference>
<dbReference type="Gene3D" id="2.60.120.10">
    <property type="entry name" value="Jelly Rolls"/>
    <property type="match status" value="1"/>
</dbReference>
<dbReference type="InterPro" id="IPR052044">
    <property type="entry name" value="PKS_Associated_Protein"/>
</dbReference>
<dbReference type="InterPro" id="IPR014710">
    <property type="entry name" value="RmlC-like_jellyroll"/>
</dbReference>
<reference evidence="4" key="1">
    <citation type="journal article" date="2019" name="Int. J. Syst. Evol. Microbiol.">
        <title>The Global Catalogue of Microorganisms (GCM) 10K type strain sequencing project: providing services to taxonomists for standard genome sequencing and annotation.</title>
        <authorList>
            <consortium name="The Broad Institute Genomics Platform"/>
            <consortium name="The Broad Institute Genome Sequencing Center for Infectious Disease"/>
            <person name="Wu L."/>
            <person name="Ma J."/>
        </authorList>
    </citation>
    <scope>NUCLEOTIDE SEQUENCE [LARGE SCALE GENOMIC DNA]</scope>
    <source>
        <strain evidence="4">JCM 17440</strain>
    </source>
</reference>
<evidence type="ECO:0000256" key="1">
    <source>
        <dbReference type="SAM" id="MobiDB-lite"/>
    </source>
</evidence>
<keyword evidence="4" id="KW-1185">Reference proteome</keyword>
<sequence>MGHTDNCVEIEAPIGYVWERTNDLNSWPELFTEYAKVEILAQTEKRVEFRLTMHPDRDGHVWSWVSERLLDRAAWTVRARRIETGPFEFMNLCWTYEPLGPDRTRMRWVQDFRMRPDAPVDDTGMEARLNNGSREQMRVIAGRIRADRSTVRSFDATRSNRQRGGDMRTMLSPVTVGCSTGISGAVELMPGERVGEHYHPYSEEHLFLVEGTVRVDLDGVPRELRPRDAVLVPRNVRHRVTNVGSAPALIVFALSPLAPRPELGHVVTETDDETGAEAEDARPGGAR</sequence>
<protein>
    <recommendedName>
        <fullName evidence="2">Cupin type-2 domain-containing protein</fullName>
    </recommendedName>
</protein>
<dbReference type="Pfam" id="PF10604">
    <property type="entry name" value="Polyketide_cyc2"/>
    <property type="match status" value="1"/>
</dbReference>
<evidence type="ECO:0000259" key="2">
    <source>
        <dbReference type="Pfam" id="PF07883"/>
    </source>
</evidence>
<evidence type="ECO:0000313" key="4">
    <source>
        <dbReference type="Proteomes" id="UP001501710"/>
    </source>
</evidence>
<organism evidence="3 4">
    <name type="scientific">Actinomadura meridiana</name>
    <dbReference type="NCBI Taxonomy" id="559626"/>
    <lineage>
        <taxon>Bacteria</taxon>
        <taxon>Bacillati</taxon>
        <taxon>Actinomycetota</taxon>
        <taxon>Actinomycetes</taxon>
        <taxon>Streptosporangiales</taxon>
        <taxon>Thermomonosporaceae</taxon>
        <taxon>Actinomadura</taxon>
    </lineage>
</organism>
<dbReference type="Proteomes" id="UP001501710">
    <property type="component" value="Unassembled WGS sequence"/>
</dbReference>
<proteinExistence type="predicted"/>
<gene>
    <name evidence="3" type="ORF">GCM10022254_36380</name>
</gene>
<dbReference type="InterPro" id="IPR019587">
    <property type="entry name" value="Polyketide_cyclase/dehydratase"/>
</dbReference>
<dbReference type="InterPro" id="IPR011051">
    <property type="entry name" value="RmlC_Cupin_sf"/>
</dbReference>
<name>A0ABP8C4S4_9ACTN</name>
<dbReference type="PANTHER" id="PTHR36114:SF1">
    <property type="entry name" value="16.7 KDA PROTEIN IN WHIE LOCUS"/>
    <property type="match status" value="1"/>
</dbReference>
<feature type="domain" description="Cupin type-2" evidence="2">
    <location>
        <begin position="186"/>
        <end position="251"/>
    </location>
</feature>
<dbReference type="EMBL" id="BAABAS010000007">
    <property type="protein sequence ID" value="GAA4233590.1"/>
    <property type="molecule type" value="Genomic_DNA"/>
</dbReference>
<feature type="compositionally biased region" description="Acidic residues" evidence="1">
    <location>
        <begin position="269"/>
        <end position="278"/>
    </location>
</feature>
<comment type="caution">
    <text evidence="3">The sequence shown here is derived from an EMBL/GenBank/DDBJ whole genome shotgun (WGS) entry which is preliminary data.</text>
</comment>
<dbReference type="PANTHER" id="PTHR36114">
    <property type="entry name" value="16.7 KDA PROTEIN IN WHIE LOCUS"/>
    <property type="match status" value="1"/>
</dbReference>
<dbReference type="Pfam" id="PF07883">
    <property type="entry name" value="Cupin_2"/>
    <property type="match status" value="1"/>
</dbReference>
<dbReference type="InterPro" id="IPR013096">
    <property type="entry name" value="Cupin_2"/>
</dbReference>
<dbReference type="InterPro" id="IPR023393">
    <property type="entry name" value="START-like_dom_sf"/>
</dbReference>
<evidence type="ECO:0000313" key="3">
    <source>
        <dbReference type="EMBL" id="GAA4233590.1"/>
    </source>
</evidence>
<dbReference type="Gene3D" id="3.30.530.20">
    <property type="match status" value="1"/>
</dbReference>
<feature type="region of interest" description="Disordered" evidence="1">
    <location>
        <begin position="268"/>
        <end position="287"/>
    </location>
</feature>
<dbReference type="RefSeq" id="WP_344898059.1">
    <property type="nucleotide sequence ID" value="NZ_BAABAS010000007.1"/>
</dbReference>
<accession>A0ABP8C4S4</accession>
<dbReference type="SUPFAM" id="SSF55961">
    <property type="entry name" value="Bet v1-like"/>
    <property type="match status" value="1"/>
</dbReference>
<dbReference type="CDD" id="cd06991">
    <property type="entry name" value="cupin_TcmJ-like"/>
    <property type="match status" value="1"/>
</dbReference>